<dbReference type="Proteomes" id="UP001301769">
    <property type="component" value="Unassembled WGS sequence"/>
</dbReference>
<accession>A0AAN6XVB0</accession>
<sequence length="323" mass="35735">MRPATAADLEAAGLELWQGLQLLDLTLVGENFLSHLVATSGGKHIHARGPRGLEGSEPPKQILLRQNLPPAPIEDWILLDAANAGATDSHKPCLLPRYQLDFKSEDKLLKVGAGAALEHLLASPDKAWTAEAIQSAGLDEPTAAQFSLYLGIRSFRRYLTHQQEGHSSCSRSSWDDSRHGDESIFLESLFHQNLAQVILDRKLAMPYLSRYGAFEDLHIALASSTEYFGRSDVVAREPGQGQPPINSQQTDMPATGKPFDPIIPCLMVDVSRQDVALFPQGSKCQACQGVRQYGMPKWLKIFMVDLEAGYLYAIRPRSLIDYW</sequence>
<comment type="caution">
    <text evidence="1">The sequence shown here is derived from an EMBL/GenBank/DDBJ whole genome shotgun (WGS) entry which is preliminary data.</text>
</comment>
<keyword evidence="2" id="KW-1185">Reference proteome</keyword>
<proteinExistence type="predicted"/>
<organism evidence="1 2">
    <name type="scientific">Rhypophila decipiens</name>
    <dbReference type="NCBI Taxonomy" id="261697"/>
    <lineage>
        <taxon>Eukaryota</taxon>
        <taxon>Fungi</taxon>
        <taxon>Dikarya</taxon>
        <taxon>Ascomycota</taxon>
        <taxon>Pezizomycotina</taxon>
        <taxon>Sordariomycetes</taxon>
        <taxon>Sordariomycetidae</taxon>
        <taxon>Sordariales</taxon>
        <taxon>Naviculisporaceae</taxon>
        <taxon>Rhypophila</taxon>
    </lineage>
</organism>
<reference evidence="1" key="1">
    <citation type="journal article" date="2023" name="Mol. Phylogenet. Evol.">
        <title>Genome-scale phylogeny and comparative genomics of the fungal order Sordariales.</title>
        <authorList>
            <person name="Hensen N."/>
            <person name="Bonometti L."/>
            <person name="Westerberg I."/>
            <person name="Brannstrom I.O."/>
            <person name="Guillou S."/>
            <person name="Cros-Aarteil S."/>
            <person name="Calhoun S."/>
            <person name="Haridas S."/>
            <person name="Kuo A."/>
            <person name="Mondo S."/>
            <person name="Pangilinan J."/>
            <person name="Riley R."/>
            <person name="LaButti K."/>
            <person name="Andreopoulos B."/>
            <person name="Lipzen A."/>
            <person name="Chen C."/>
            <person name="Yan M."/>
            <person name="Daum C."/>
            <person name="Ng V."/>
            <person name="Clum A."/>
            <person name="Steindorff A."/>
            <person name="Ohm R.A."/>
            <person name="Martin F."/>
            <person name="Silar P."/>
            <person name="Natvig D.O."/>
            <person name="Lalanne C."/>
            <person name="Gautier V."/>
            <person name="Ament-Velasquez S.L."/>
            <person name="Kruys A."/>
            <person name="Hutchinson M.I."/>
            <person name="Powell A.J."/>
            <person name="Barry K."/>
            <person name="Miller A.N."/>
            <person name="Grigoriev I.V."/>
            <person name="Debuchy R."/>
            <person name="Gladieux P."/>
            <person name="Hiltunen Thoren M."/>
            <person name="Johannesson H."/>
        </authorList>
    </citation>
    <scope>NUCLEOTIDE SEQUENCE</scope>
    <source>
        <strain evidence="1">PSN293</strain>
    </source>
</reference>
<protein>
    <submittedName>
        <fullName evidence="1">Uncharacterized protein</fullName>
    </submittedName>
</protein>
<reference evidence="1" key="2">
    <citation type="submission" date="2023-05" db="EMBL/GenBank/DDBJ databases">
        <authorList>
            <consortium name="Lawrence Berkeley National Laboratory"/>
            <person name="Steindorff A."/>
            <person name="Hensen N."/>
            <person name="Bonometti L."/>
            <person name="Westerberg I."/>
            <person name="Brannstrom I.O."/>
            <person name="Guillou S."/>
            <person name="Cros-Aarteil S."/>
            <person name="Calhoun S."/>
            <person name="Haridas S."/>
            <person name="Kuo A."/>
            <person name="Mondo S."/>
            <person name="Pangilinan J."/>
            <person name="Riley R."/>
            <person name="Labutti K."/>
            <person name="Andreopoulos B."/>
            <person name="Lipzen A."/>
            <person name="Chen C."/>
            <person name="Yanf M."/>
            <person name="Daum C."/>
            <person name="Ng V."/>
            <person name="Clum A."/>
            <person name="Ohm R."/>
            <person name="Martin F."/>
            <person name="Silar P."/>
            <person name="Natvig D."/>
            <person name="Lalanne C."/>
            <person name="Gautier V."/>
            <person name="Ament-Velasquez S.L."/>
            <person name="Kruys A."/>
            <person name="Hutchinson M.I."/>
            <person name="Powell A.J."/>
            <person name="Barry K."/>
            <person name="Miller A.N."/>
            <person name="Grigoriev I.V."/>
            <person name="Debuchy R."/>
            <person name="Gladieux P."/>
            <person name="Thoren M.H."/>
            <person name="Johannesson H."/>
        </authorList>
    </citation>
    <scope>NUCLEOTIDE SEQUENCE</scope>
    <source>
        <strain evidence="1">PSN293</strain>
    </source>
</reference>
<dbReference type="EMBL" id="MU858306">
    <property type="protein sequence ID" value="KAK4207281.1"/>
    <property type="molecule type" value="Genomic_DNA"/>
</dbReference>
<evidence type="ECO:0000313" key="2">
    <source>
        <dbReference type="Proteomes" id="UP001301769"/>
    </source>
</evidence>
<name>A0AAN6XVB0_9PEZI</name>
<dbReference type="AlphaFoldDB" id="A0AAN6XVB0"/>
<gene>
    <name evidence="1" type="ORF">QBC37DRAFT_456071</name>
</gene>
<evidence type="ECO:0000313" key="1">
    <source>
        <dbReference type="EMBL" id="KAK4207281.1"/>
    </source>
</evidence>